<keyword evidence="8" id="KW-1185">Reference proteome</keyword>
<keyword evidence="4" id="KW-0067">ATP-binding</keyword>
<dbReference type="HOGENOM" id="CLU_035788_0_0_2"/>
<evidence type="ECO:0000313" key="7">
    <source>
        <dbReference type="EMBL" id="CCQ37996.1"/>
    </source>
</evidence>
<gene>
    <name evidence="7" type="primary">thiDN</name>
    <name evidence="7" type="ordered locus">Nmlp_3884</name>
</gene>
<dbReference type="EC" id="2.7.1.49" evidence="7"/>
<evidence type="ECO:0000259" key="6">
    <source>
        <dbReference type="Pfam" id="PF10120"/>
    </source>
</evidence>
<dbReference type="GO" id="GO:0008972">
    <property type="term" value="F:phosphomethylpyrimidine kinase activity"/>
    <property type="evidence" value="ECO:0007669"/>
    <property type="project" value="UniProtKB-EC"/>
</dbReference>
<evidence type="ECO:0000313" key="8">
    <source>
        <dbReference type="Proteomes" id="UP000011867"/>
    </source>
</evidence>
<dbReference type="AlphaFoldDB" id="M1XU53"/>
<dbReference type="EC" id="2.5.1.3" evidence="7"/>
<proteinExistence type="predicted"/>
<dbReference type="PANTHER" id="PTHR20858:SF17">
    <property type="entry name" value="HYDROXYMETHYLPYRIMIDINE_PHOSPHOMETHYLPYRIMIDINE KINASE THI20-RELATED"/>
    <property type="match status" value="1"/>
</dbReference>
<dbReference type="PANTHER" id="PTHR20858">
    <property type="entry name" value="PHOSPHOMETHYLPYRIMIDINE KINASE"/>
    <property type="match status" value="1"/>
</dbReference>
<dbReference type="KEGG" id="nmo:Nmlp_3884"/>
<dbReference type="NCBIfam" id="TIGR00097">
    <property type="entry name" value="HMP-P_kinase"/>
    <property type="match status" value="1"/>
</dbReference>
<evidence type="ECO:0000256" key="2">
    <source>
        <dbReference type="ARBA" id="ARBA00022741"/>
    </source>
</evidence>
<dbReference type="GO" id="GO:0009228">
    <property type="term" value="P:thiamine biosynthetic process"/>
    <property type="evidence" value="ECO:0007669"/>
    <property type="project" value="InterPro"/>
</dbReference>
<dbReference type="InterPro" id="IPR013749">
    <property type="entry name" value="PM/HMP-P_kinase-1"/>
</dbReference>
<feature type="domain" description="Pyridoxamine kinase/Phosphomethylpyrimidine kinase" evidence="5">
    <location>
        <begin position="22"/>
        <end position="264"/>
    </location>
</feature>
<protein>
    <submittedName>
        <fullName evidence="7">Phosphomethylpyrimidine kinase / phosphomethylpyrimidine phosphate kinase / thiamine-phosphate synthase</fullName>
        <ecNumber evidence="7">2.5.1.3</ecNumber>
        <ecNumber evidence="7">2.7.1.49</ecNumber>
        <ecNumber evidence="7">2.7.4.7</ecNumber>
    </submittedName>
</protein>
<dbReference type="RefSeq" id="WP_015410723.1">
    <property type="nucleotide sequence ID" value="NC_020388.1"/>
</dbReference>
<evidence type="ECO:0000256" key="3">
    <source>
        <dbReference type="ARBA" id="ARBA00022777"/>
    </source>
</evidence>
<dbReference type="EMBL" id="HF582854">
    <property type="protein sequence ID" value="CCQ37996.1"/>
    <property type="molecule type" value="Genomic_DNA"/>
</dbReference>
<dbReference type="Gene3D" id="3.40.1190.20">
    <property type="match status" value="1"/>
</dbReference>
<dbReference type="Proteomes" id="UP000011867">
    <property type="component" value="Chromosome"/>
</dbReference>
<dbReference type="GO" id="GO:0008902">
    <property type="term" value="F:hydroxymethylpyrimidine kinase activity"/>
    <property type="evidence" value="ECO:0007669"/>
    <property type="project" value="UniProtKB-EC"/>
</dbReference>
<dbReference type="Pfam" id="PF10120">
    <property type="entry name" value="ThiN"/>
    <property type="match status" value="1"/>
</dbReference>
<evidence type="ECO:0000259" key="5">
    <source>
        <dbReference type="Pfam" id="PF08543"/>
    </source>
</evidence>
<evidence type="ECO:0000256" key="1">
    <source>
        <dbReference type="ARBA" id="ARBA00022679"/>
    </source>
</evidence>
<dbReference type="Pfam" id="PF08543">
    <property type="entry name" value="Phos_pyr_kin"/>
    <property type="match status" value="1"/>
</dbReference>
<sequence length="412" mass="41500">MSDMRAAAPMEKPVVLTVAGSDSGGGAGIQADLKTIEATGGFGVSAITAITAQNTTGVESSHPLPIAEITAQIDAVREDFDVRAVKTGMLATAEVVETVADYAAGVDAPVVVDPVMVATSGDRLLTEAAETAYEDLLAEAALATPNADEAAVLTGIEPTDEASAMAAGRELRSMGAEAALIKGGHVPGAAVLDVLVGPDGAETMRHPRIDTEATHGSGCTLSATIATRLARGVPLETAVERGVSFMERAVRYHHAAGTGPGAVHHLVDLRNEAGRAEATETVREAIDRLAEGGGDGSGSAASAIDNVASATPYAETDRDVAAVEGGWPPGADSAAPGRIRFGAAPALGAALLDGRERDPDLRVALACRPDVDLEDALDASPCVVADVDGGGIAVLSEDIDAALEAVETAHSA</sequence>
<dbReference type="FunFam" id="3.40.1190.20:FF:000003">
    <property type="entry name" value="Phosphomethylpyrimidine kinase ThiD"/>
    <property type="match status" value="1"/>
</dbReference>
<dbReference type="SUPFAM" id="SSF53613">
    <property type="entry name" value="Ribokinase-like"/>
    <property type="match status" value="1"/>
</dbReference>
<dbReference type="InterPro" id="IPR019293">
    <property type="entry name" value="ThiN"/>
</dbReference>
<dbReference type="STRING" id="268739.Nmlp_3884"/>
<dbReference type="eggNOG" id="arCOG00020">
    <property type="taxonomic scope" value="Archaea"/>
</dbReference>
<dbReference type="GO" id="GO:0004789">
    <property type="term" value="F:thiamine-phosphate diphosphorylase activity"/>
    <property type="evidence" value="ECO:0007669"/>
    <property type="project" value="UniProtKB-EC"/>
</dbReference>
<organism evidence="7 8">
    <name type="scientific">Natronomonas moolapensis (strain DSM 18674 / CECT 7526 / JCM 14361 / 8.8.11)</name>
    <dbReference type="NCBI Taxonomy" id="268739"/>
    <lineage>
        <taxon>Archaea</taxon>
        <taxon>Methanobacteriati</taxon>
        <taxon>Methanobacteriota</taxon>
        <taxon>Stenosarchaea group</taxon>
        <taxon>Halobacteria</taxon>
        <taxon>Halobacteriales</taxon>
        <taxon>Natronomonadaceae</taxon>
        <taxon>Natronomonas</taxon>
    </lineage>
</organism>
<dbReference type="Gene3D" id="3.40.225.10">
    <property type="entry name" value="Class II aldolase/adducin N-terminal domain"/>
    <property type="match status" value="1"/>
</dbReference>
<dbReference type="InterPro" id="IPR036409">
    <property type="entry name" value="Aldolase_II/adducin_N_sf"/>
</dbReference>
<name>M1XU53_NATM8</name>
<keyword evidence="1 7" id="KW-0808">Transferase</keyword>
<reference evidence="7 8" key="1">
    <citation type="journal article" date="2013" name="Genome Announc.">
        <title>Genome of the haloarchaeon Natronomonas moolapensis, a neutrophilic member of a previously haloalkaliphilic genus.</title>
        <authorList>
            <person name="Dyall-Smith M.L."/>
            <person name="Pfeiffer F."/>
            <person name="Oberwinkler T."/>
            <person name="Klee K."/>
            <person name="Rampp M."/>
            <person name="Palm P."/>
            <person name="Gross K."/>
            <person name="Schuster S.C."/>
            <person name="Oesterhelt D."/>
        </authorList>
    </citation>
    <scope>NUCLEOTIDE SEQUENCE [LARGE SCALE GENOMIC DNA]</scope>
    <source>
        <strain evidence="8">DSM 18674 / JCM 14361 / 8.8.11</strain>
    </source>
</reference>
<dbReference type="GO" id="GO:0005524">
    <property type="term" value="F:ATP binding"/>
    <property type="evidence" value="ECO:0007669"/>
    <property type="project" value="UniProtKB-KW"/>
</dbReference>
<dbReference type="EC" id="2.7.4.7" evidence="7"/>
<dbReference type="GeneID" id="14652126"/>
<feature type="domain" description="Thiamine-phosphate synthase ThiN" evidence="6">
    <location>
        <begin position="306"/>
        <end position="388"/>
    </location>
</feature>
<dbReference type="GO" id="GO:0005829">
    <property type="term" value="C:cytosol"/>
    <property type="evidence" value="ECO:0007669"/>
    <property type="project" value="TreeGrafter"/>
</dbReference>
<dbReference type="InterPro" id="IPR004399">
    <property type="entry name" value="HMP/HMP-P_kinase_dom"/>
</dbReference>
<dbReference type="SUPFAM" id="SSF53639">
    <property type="entry name" value="AraD/HMP-PK domain-like"/>
    <property type="match status" value="1"/>
</dbReference>
<keyword evidence="3 7" id="KW-0418">Kinase</keyword>
<dbReference type="CDD" id="cd01169">
    <property type="entry name" value="HMPP_kinase"/>
    <property type="match status" value="1"/>
</dbReference>
<evidence type="ECO:0000256" key="4">
    <source>
        <dbReference type="ARBA" id="ARBA00022840"/>
    </source>
</evidence>
<dbReference type="InterPro" id="IPR029056">
    <property type="entry name" value="Ribokinase-like"/>
</dbReference>
<dbReference type="OrthoDB" id="43786at2157"/>
<accession>M1XU53</accession>
<keyword evidence="2" id="KW-0547">Nucleotide-binding</keyword>